<evidence type="ECO:0000256" key="2">
    <source>
        <dbReference type="SAM" id="SignalP"/>
    </source>
</evidence>
<feature type="signal peptide" evidence="2">
    <location>
        <begin position="1"/>
        <end position="21"/>
    </location>
</feature>
<dbReference type="AlphaFoldDB" id="A0AAR5PR54"/>
<dbReference type="GeneID" id="109539870"/>
<evidence type="ECO:0000313" key="4">
    <source>
        <dbReference type="Proteomes" id="UP000019118"/>
    </source>
</evidence>
<evidence type="ECO:0000256" key="1">
    <source>
        <dbReference type="SAM" id="MobiDB-lite"/>
    </source>
</evidence>
<evidence type="ECO:0000313" key="3">
    <source>
        <dbReference type="EnsemblMetazoa" id="XP_019763489.1"/>
    </source>
</evidence>
<feature type="compositionally biased region" description="Low complexity" evidence="1">
    <location>
        <begin position="431"/>
        <end position="450"/>
    </location>
</feature>
<dbReference type="Proteomes" id="UP000019118">
    <property type="component" value="Unassembled WGS sequence"/>
</dbReference>
<feature type="compositionally biased region" description="Polar residues" evidence="1">
    <location>
        <begin position="324"/>
        <end position="345"/>
    </location>
</feature>
<sequence length="939" mass="89519">MGKKLLEPFLVLMLTGILCQAHVVPQPLTASFSGSSSSASAFSQASSSSYKFDGNVDPQQIEQLKHALTAGAAAHASAGASAGSAAQAGAVAEAKAGAAAGAGSLSGATAAAGAAAAGSLGTEHETNSISEPAVPVDAGSYKSIGSDKYSTGYSSGAKTNYAVSNNYVHGSQNSVGGCATCKGPFPGPNGSIHDYKLASSVPALAGAQSGQQASAGAAAVSHQTSTTFPGDSGHIYTSKPVTEHQGAGAGSSEYSGSGHVSSGLISSFPGPTGSIYDSKPVGAAAAASSGAASGASYGAGSGATSGSSTSSGFSSHTLPAPPCSYSSGSSNCGVAPHSNPQPNAGSGLSGIIGVLPGPSGSIHDSKPAVAGAHGAAAIAGSGAYSGSGSLTGGHSAAAAGAVADSGVVGGSYDGTGSITNNPTTHSASRPVSQVSSGAVSQASASASAQGTSEVNGPFPGPSGSIHDYKPAPVVGSGYSGSGAQPACSYTPGSPNPCSTGGSSYGSSGNVVKQPVLSAAGSGSSTGSYDAGSSSSSDYSGSVSNIPASHPVVGPACSYTPGSPSKCSGKESSVSAPSIHPELPSSGTYYVNKPSVDVEPPLVVAAPNFSSQYPCVDSSCGTVQNGAESDAHAGSGGSGVIYVDHNQEGQYQGVNHDSAHLSGGLVFQNEDGTYSNAPIAGNPIYKNAQKGGYAVSSNEADNTGILIGPGTGQLPVEADAKPFGTQGAFGGSAAFAKDASGSQGLSGGVSGGFTNKAQAISGSGASSGHNYGAANQQHSTSSSGALEFGSEITPVKEQCSSCGDTEVIAAEPIPSSSHAGAGASGFATGHVLLNQGSNTYDVTNAGAYSGSSQFGLPGCGSGKCSFGGGSYGGAQAGGILEKLFGGGGLSGAGFKQFGSQAGSAAYSSSGSYSGASAGSFASAQAGASARAQAGSYAHSY</sequence>
<feature type="region of interest" description="Disordered" evidence="1">
    <location>
        <begin position="296"/>
        <end position="345"/>
    </location>
</feature>
<feature type="compositionally biased region" description="Low complexity" evidence="1">
    <location>
        <begin position="304"/>
        <end position="315"/>
    </location>
</feature>
<feature type="compositionally biased region" description="Low complexity" evidence="1">
    <location>
        <begin position="517"/>
        <end position="542"/>
    </location>
</feature>
<dbReference type="KEGG" id="dpa:109539870"/>
<name>A0AAR5PR54_DENPD</name>
<reference evidence="3" key="2">
    <citation type="submission" date="2024-08" db="UniProtKB">
        <authorList>
            <consortium name="EnsemblMetazoa"/>
        </authorList>
    </citation>
    <scope>IDENTIFICATION</scope>
</reference>
<dbReference type="EnsemblMetazoa" id="XM_019907930.1">
    <property type="protein sequence ID" value="XP_019763489.1"/>
    <property type="gene ID" value="LOC109539870"/>
</dbReference>
<feature type="compositionally biased region" description="Polar residues" evidence="1">
    <location>
        <begin position="418"/>
        <end position="430"/>
    </location>
</feature>
<feature type="region of interest" description="Disordered" evidence="1">
    <location>
        <begin position="414"/>
        <end position="542"/>
    </location>
</feature>
<dbReference type="RefSeq" id="XP_019763489.1">
    <property type="nucleotide sequence ID" value="XM_019907930.2"/>
</dbReference>
<evidence type="ECO:0008006" key="5">
    <source>
        <dbReference type="Google" id="ProtNLM"/>
    </source>
</evidence>
<protein>
    <recommendedName>
        <fullName evidence="5">Fibroin heavy chain-like</fullName>
    </recommendedName>
</protein>
<reference evidence="4" key="1">
    <citation type="journal article" date="2013" name="Genome Biol.">
        <title>Draft genome of the mountain pine beetle, Dendroctonus ponderosae Hopkins, a major forest pest.</title>
        <authorList>
            <person name="Keeling C.I."/>
            <person name="Yuen M.M."/>
            <person name="Liao N.Y."/>
            <person name="Docking T.R."/>
            <person name="Chan S.K."/>
            <person name="Taylor G.A."/>
            <person name="Palmquist D.L."/>
            <person name="Jackman S.D."/>
            <person name="Nguyen A."/>
            <person name="Li M."/>
            <person name="Henderson H."/>
            <person name="Janes J.K."/>
            <person name="Zhao Y."/>
            <person name="Pandoh P."/>
            <person name="Moore R."/>
            <person name="Sperling F.A."/>
            <person name="Huber D.P."/>
            <person name="Birol I."/>
            <person name="Jones S.J."/>
            <person name="Bohlmann J."/>
        </authorList>
    </citation>
    <scope>NUCLEOTIDE SEQUENCE</scope>
</reference>
<feature type="chain" id="PRO_5043501798" description="Fibroin heavy chain-like" evidence="2">
    <location>
        <begin position="22"/>
        <end position="939"/>
    </location>
</feature>
<accession>A0AAR5PR54</accession>
<feature type="region of interest" description="Disordered" evidence="1">
    <location>
        <begin position="223"/>
        <end position="256"/>
    </location>
</feature>
<feature type="compositionally biased region" description="Low complexity" evidence="1">
    <location>
        <begin position="498"/>
        <end position="508"/>
    </location>
</feature>
<keyword evidence="2" id="KW-0732">Signal</keyword>
<feature type="compositionally biased region" description="Polar residues" evidence="1">
    <location>
        <begin position="772"/>
        <end position="783"/>
    </location>
</feature>
<feature type="region of interest" description="Disordered" evidence="1">
    <location>
        <begin position="763"/>
        <end position="784"/>
    </location>
</feature>
<proteinExistence type="predicted"/>
<keyword evidence="4" id="KW-1185">Reference proteome</keyword>
<organism evidence="3 4">
    <name type="scientific">Dendroctonus ponderosae</name>
    <name type="common">Mountain pine beetle</name>
    <dbReference type="NCBI Taxonomy" id="77166"/>
    <lineage>
        <taxon>Eukaryota</taxon>
        <taxon>Metazoa</taxon>
        <taxon>Ecdysozoa</taxon>
        <taxon>Arthropoda</taxon>
        <taxon>Hexapoda</taxon>
        <taxon>Insecta</taxon>
        <taxon>Pterygota</taxon>
        <taxon>Neoptera</taxon>
        <taxon>Endopterygota</taxon>
        <taxon>Coleoptera</taxon>
        <taxon>Polyphaga</taxon>
        <taxon>Cucujiformia</taxon>
        <taxon>Curculionidae</taxon>
        <taxon>Scolytinae</taxon>
        <taxon>Dendroctonus</taxon>
    </lineage>
</organism>